<dbReference type="PROSITE" id="PS50144">
    <property type="entry name" value="MATH"/>
    <property type="match status" value="2"/>
</dbReference>
<keyword evidence="4" id="KW-1185">Reference proteome</keyword>
<dbReference type="SMART" id="SM00061">
    <property type="entry name" value="MATH"/>
    <property type="match status" value="2"/>
</dbReference>
<feature type="domain" description="MATH" evidence="2">
    <location>
        <begin position="162"/>
        <end position="287"/>
    </location>
</feature>
<accession>A0A5A7Q7R5</accession>
<dbReference type="Gene3D" id="2.60.210.10">
    <property type="entry name" value="Apoptosis, Tumor Necrosis Factor Receptor Associated Protein 2, Chain A"/>
    <property type="match status" value="3"/>
</dbReference>
<organism evidence="3 4">
    <name type="scientific">Striga asiatica</name>
    <name type="common">Asiatic witchweed</name>
    <name type="synonym">Buchnera asiatica</name>
    <dbReference type="NCBI Taxonomy" id="4170"/>
    <lineage>
        <taxon>Eukaryota</taxon>
        <taxon>Viridiplantae</taxon>
        <taxon>Streptophyta</taxon>
        <taxon>Embryophyta</taxon>
        <taxon>Tracheophyta</taxon>
        <taxon>Spermatophyta</taxon>
        <taxon>Magnoliopsida</taxon>
        <taxon>eudicotyledons</taxon>
        <taxon>Gunneridae</taxon>
        <taxon>Pentapetalae</taxon>
        <taxon>asterids</taxon>
        <taxon>lamiids</taxon>
        <taxon>Lamiales</taxon>
        <taxon>Orobanchaceae</taxon>
        <taxon>Buchnereae</taxon>
        <taxon>Striga</taxon>
    </lineage>
</organism>
<reference evidence="4" key="1">
    <citation type="journal article" date="2019" name="Curr. Biol.">
        <title>Genome Sequence of Striga asiatica Provides Insight into the Evolution of Plant Parasitism.</title>
        <authorList>
            <person name="Yoshida S."/>
            <person name="Kim S."/>
            <person name="Wafula E.K."/>
            <person name="Tanskanen J."/>
            <person name="Kim Y.M."/>
            <person name="Honaas L."/>
            <person name="Yang Z."/>
            <person name="Spallek T."/>
            <person name="Conn C.E."/>
            <person name="Ichihashi Y."/>
            <person name="Cheong K."/>
            <person name="Cui S."/>
            <person name="Der J.P."/>
            <person name="Gundlach H."/>
            <person name="Jiao Y."/>
            <person name="Hori C."/>
            <person name="Ishida J.K."/>
            <person name="Kasahara H."/>
            <person name="Kiba T."/>
            <person name="Kim M.S."/>
            <person name="Koo N."/>
            <person name="Laohavisit A."/>
            <person name="Lee Y.H."/>
            <person name="Lumba S."/>
            <person name="McCourt P."/>
            <person name="Mortimer J.C."/>
            <person name="Mutuku J.M."/>
            <person name="Nomura T."/>
            <person name="Sasaki-Sekimoto Y."/>
            <person name="Seto Y."/>
            <person name="Wang Y."/>
            <person name="Wakatake T."/>
            <person name="Sakakibara H."/>
            <person name="Demura T."/>
            <person name="Yamaguchi S."/>
            <person name="Yoneyama K."/>
            <person name="Manabe R.I."/>
            <person name="Nelson D.C."/>
            <person name="Schulman A.H."/>
            <person name="Timko M.P."/>
            <person name="dePamphilis C.W."/>
            <person name="Choi D."/>
            <person name="Shirasu K."/>
        </authorList>
    </citation>
    <scope>NUCLEOTIDE SEQUENCE [LARGE SCALE GENOMIC DNA]</scope>
    <source>
        <strain evidence="4">cv. UVA1</strain>
    </source>
</reference>
<evidence type="ECO:0000256" key="1">
    <source>
        <dbReference type="SAM" id="MobiDB-lite"/>
    </source>
</evidence>
<dbReference type="PANTHER" id="PTHR46162">
    <property type="entry name" value="TRAF-LIKE FAMILY PROTEIN"/>
    <property type="match status" value="1"/>
</dbReference>
<dbReference type="SUPFAM" id="SSF49599">
    <property type="entry name" value="TRAF domain-like"/>
    <property type="match status" value="2"/>
</dbReference>
<dbReference type="PANTHER" id="PTHR46162:SF20">
    <property type="entry name" value="UBIQUITIN CARBOXYL-TERMINAL HYDROLASE 7-LIKE ISOFORM X1"/>
    <property type="match status" value="1"/>
</dbReference>
<protein>
    <submittedName>
        <fullName evidence="3">TRAF-like family protein</fullName>
    </submittedName>
</protein>
<evidence type="ECO:0000313" key="4">
    <source>
        <dbReference type="Proteomes" id="UP000325081"/>
    </source>
</evidence>
<evidence type="ECO:0000313" key="3">
    <source>
        <dbReference type="EMBL" id="GER40467.1"/>
    </source>
</evidence>
<dbReference type="OrthoDB" id="909635at2759"/>
<dbReference type="CDD" id="cd00121">
    <property type="entry name" value="MATH"/>
    <property type="match status" value="2"/>
</dbReference>
<comment type="caution">
    <text evidence="3">The sequence shown here is derived from an EMBL/GenBank/DDBJ whole genome shotgun (WGS) entry which is preliminary data.</text>
</comment>
<dbReference type="InterPro" id="IPR008974">
    <property type="entry name" value="TRAF-like"/>
</dbReference>
<sequence>MILVEKKHTNKRVTKEPKATMESTAEADAHLLIKIQSFSLLAKHGIEKFETTEFESGGYKWKLIIYPSGKERDEGYVSVDLAIVNAGGSPAGWEIVVSGSRRFLAIKTEWGFSKFISKKELNDPNNGYLSHDDICVFGAEVFVNENKTIIDCLSLENVVGAPYKQEWNIPNFSKLGNKWVSPEFSVGGHKWKVKMYRNGSGESIGRFLSLYLSPISTNGNKERLHTWLTIRMKNQLSSKHQSRVGSIWFSAARGRNWGWPSFIELALLKDPNQGFVVNDCCIIEVELSVQAIASSD</sequence>
<evidence type="ECO:0000259" key="2">
    <source>
        <dbReference type="PROSITE" id="PS50144"/>
    </source>
</evidence>
<dbReference type="EMBL" id="BKCP01005883">
    <property type="protein sequence ID" value="GER40467.1"/>
    <property type="molecule type" value="Genomic_DNA"/>
</dbReference>
<feature type="region of interest" description="Disordered" evidence="1">
    <location>
        <begin position="1"/>
        <end position="20"/>
    </location>
</feature>
<gene>
    <name evidence="3" type="ORF">STAS_17153</name>
</gene>
<name>A0A5A7Q7R5_STRAF</name>
<dbReference type="Proteomes" id="UP000325081">
    <property type="component" value="Unassembled WGS sequence"/>
</dbReference>
<dbReference type="Pfam" id="PF22486">
    <property type="entry name" value="MATH_2"/>
    <property type="match status" value="2"/>
</dbReference>
<proteinExistence type="predicted"/>
<dbReference type="InterPro" id="IPR002083">
    <property type="entry name" value="MATH/TRAF_dom"/>
</dbReference>
<feature type="compositionally biased region" description="Basic and acidic residues" evidence="1">
    <location>
        <begin position="1"/>
        <end position="19"/>
    </location>
</feature>
<dbReference type="AlphaFoldDB" id="A0A5A7Q7R5"/>
<feature type="domain" description="MATH" evidence="2">
    <location>
        <begin position="28"/>
        <end position="140"/>
    </location>
</feature>